<organism evidence="1">
    <name type="scientific">marine sediment metagenome</name>
    <dbReference type="NCBI Taxonomy" id="412755"/>
    <lineage>
        <taxon>unclassified sequences</taxon>
        <taxon>metagenomes</taxon>
        <taxon>ecological metagenomes</taxon>
    </lineage>
</organism>
<name>A0A0F9LX65_9ZZZZ</name>
<dbReference type="EMBL" id="LAZR01005686">
    <property type="protein sequence ID" value="KKM97958.1"/>
    <property type="molecule type" value="Genomic_DNA"/>
</dbReference>
<accession>A0A0F9LX65</accession>
<dbReference type="AlphaFoldDB" id="A0A0F9LX65"/>
<proteinExistence type="predicted"/>
<reference evidence="1" key="1">
    <citation type="journal article" date="2015" name="Nature">
        <title>Complex archaea that bridge the gap between prokaryotes and eukaryotes.</title>
        <authorList>
            <person name="Spang A."/>
            <person name="Saw J.H."/>
            <person name="Jorgensen S.L."/>
            <person name="Zaremba-Niedzwiedzka K."/>
            <person name="Martijn J."/>
            <person name="Lind A.E."/>
            <person name="van Eijk R."/>
            <person name="Schleper C."/>
            <person name="Guy L."/>
            <person name="Ettema T.J."/>
        </authorList>
    </citation>
    <scope>NUCLEOTIDE SEQUENCE</scope>
</reference>
<comment type="caution">
    <text evidence="1">The sequence shown here is derived from an EMBL/GenBank/DDBJ whole genome shotgun (WGS) entry which is preliminary data.</text>
</comment>
<sequence>MTRDELIEKLQAIKDDGPEPEINHFNADELLLEYINDQEIEDLFNSIQKWYS</sequence>
<protein>
    <submittedName>
        <fullName evidence="1">Uncharacterized protein</fullName>
    </submittedName>
</protein>
<evidence type="ECO:0000313" key="1">
    <source>
        <dbReference type="EMBL" id="KKM97958.1"/>
    </source>
</evidence>
<gene>
    <name evidence="1" type="ORF">LCGC14_1162880</name>
</gene>